<evidence type="ECO:0000259" key="4">
    <source>
        <dbReference type="PROSITE" id="PS51371"/>
    </source>
</evidence>
<gene>
    <name evidence="5" type="ORF">US62_C0040G0013</name>
</gene>
<dbReference type="InterPro" id="IPR005990">
    <property type="entry name" value="IMP_DH"/>
</dbReference>
<dbReference type="SUPFAM" id="SSF54631">
    <property type="entry name" value="CBS-domain pair"/>
    <property type="match status" value="1"/>
</dbReference>
<dbReference type="Pfam" id="PF00478">
    <property type="entry name" value="IMPDH"/>
    <property type="match status" value="1"/>
</dbReference>
<dbReference type="SMART" id="SM01240">
    <property type="entry name" value="IMPDH"/>
    <property type="match status" value="1"/>
</dbReference>
<accession>A0A0G0K454</accession>
<sequence length="238" mass="26498">MKNFPKINFYNEGEALAFSDVYLKPSYSDIKSRYSNQIDTSTEVAKGAPKLNIPFISSGMDTVTGEKMAEVMSLNGGLGEIHRNNTPSQQAEMVRIVKEKMRTIETNPPMVSVKAKISDALNLLEKRNRGYVLVFKGDKFEGNICGIATNKDFNAGNNETLISKVMTSVTGNGIRKLITAKDGTSLTQAVKIMRDRWGGYRCARSGCGESFTCRRGRCRCYIFGYSTRSFGIYKRNDT</sequence>
<dbReference type="Proteomes" id="UP000034603">
    <property type="component" value="Unassembled WGS sequence"/>
</dbReference>
<keyword evidence="2 3" id="KW-0129">CBS domain</keyword>
<protein>
    <submittedName>
        <fullName evidence="5">Inosine-5'-monophosphate dehydrogenase</fullName>
    </submittedName>
</protein>
<dbReference type="GO" id="GO:0006183">
    <property type="term" value="P:GTP biosynthetic process"/>
    <property type="evidence" value="ECO:0007669"/>
    <property type="project" value="TreeGrafter"/>
</dbReference>
<evidence type="ECO:0000256" key="2">
    <source>
        <dbReference type="ARBA" id="ARBA00023122"/>
    </source>
</evidence>
<name>A0A0G0K454_9BACT</name>
<dbReference type="PROSITE" id="PS51371">
    <property type="entry name" value="CBS"/>
    <property type="match status" value="1"/>
</dbReference>
<organism evidence="5 6">
    <name type="scientific">Candidatus Woesebacteria bacterium GW2011_GWA1_37_8</name>
    <dbReference type="NCBI Taxonomy" id="1618546"/>
    <lineage>
        <taxon>Bacteria</taxon>
        <taxon>Candidatus Woeseibacteriota</taxon>
    </lineage>
</organism>
<dbReference type="SUPFAM" id="SSF51412">
    <property type="entry name" value="Inosine monophosphate dehydrogenase (IMPDH)"/>
    <property type="match status" value="1"/>
</dbReference>
<dbReference type="PANTHER" id="PTHR11911">
    <property type="entry name" value="INOSINE-5-MONOPHOSPHATE DEHYDROGENASE RELATED"/>
    <property type="match status" value="1"/>
</dbReference>
<dbReference type="EMBL" id="LBTR01000040">
    <property type="protein sequence ID" value="KKQ43869.1"/>
    <property type="molecule type" value="Genomic_DNA"/>
</dbReference>
<evidence type="ECO:0000256" key="1">
    <source>
        <dbReference type="ARBA" id="ARBA00023002"/>
    </source>
</evidence>
<dbReference type="InterPro" id="IPR000644">
    <property type="entry name" value="CBS_dom"/>
</dbReference>
<evidence type="ECO:0000256" key="3">
    <source>
        <dbReference type="PROSITE-ProRule" id="PRU00703"/>
    </source>
</evidence>
<proteinExistence type="predicted"/>
<dbReference type="PANTHER" id="PTHR11911:SF122">
    <property type="entry name" value="GMP REDUCTASE"/>
    <property type="match status" value="1"/>
</dbReference>
<dbReference type="GO" id="GO:0005737">
    <property type="term" value="C:cytoplasm"/>
    <property type="evidence" value="ECO:0007669"/>
    <property type="project" value="TreeGrafter"/>
</dbReference>
<dbReference type="AlphaFoldDB" id="A0A0G0K454"/>
<dbReference type="InterPro" id="IPR013785">
    <property type="entry name" value="Aldolase_TIM"/>
</dbReference>
<evidence type="ECO:0000313" key="6">
    <source>
        <dbReference type="Proteomes" id="UP000034603"/>
    </source>
</evidence>
<dbReference type="GO" id="GO:0003938">
    <property type="term" value="F:IMP dehydrogenase activity"/>
    <property type="evidence" value="ECO:0007669"/>
    <property type="project" value="InterPro"/>
</dbReference>
<keyword evidence="1" id="KW-0560">Oxidoreductase</keyword>
<dbReference type="InterPro" id="IPR046342">
    <property type="entry name" value="CBS_dom_sf"/>
</dbReference>
<dbReference type="InterPro" id="IPR001093">
    <property type="entry name" value="IMP_DH_GMPRt"/>
</dbReference>
<comment type="caution">
    <text evidence="5">The sequence shown here is derived from an EMBL/GenBank/DDBJ whole genome shotgun (WGS) entry which is preliminary data.</text>
</comment>
<evidence type="ECO:0000313" key="5">
    <source>
        <dbReference type="EMBL" id="KKQ43869.1"/>
    </source>
</evidence>
<reference evidence="5 6" key="1">
    <citation type="journal article" date="2015" name="Nature">
        <title>rRNA introns, odd ribosomes, and small enigmatic genomes across a large radiation of phyla.</title>
        <authorList>
            <person name="Brown C.T."/>
            <person name="Hug L.A."/>
            <person name="Thomas B.C."/>
            <person name="Sharon I."/>
            <person name="Castelle C.J."/>
            <person name="Singh A."/>
            <person name="Wilkins M.J."/>
            <person name="Williams K.H."/>
            <person name="Banfield J.F."/>
        </authorList>
    </citation>
    <scope>NUCLEOTIDE SEQUENCE [LARGE SCALE GENOMIC DNA]</scope>
</reference>
<dbReference type="Gene3D" id="3.20.20.70">
    <property type="entry name" value="Aldolase class I"/>
    <property type="match status" value="1"/>
</dbReference>
<feature type="domain" description="CBS" evidence="4">
    <location>
        <begin position="101"/>
        <end position="165"/>
    </location>
</feature>